<gene>
    <name evidence="1" type="ORF">CQW23_27901</name>
</gene>
<name>A0A2G2VF05_CAPBA</name>
<reference evidence="1 2" key="1">
    <citation type="journal article" date="2017" name="Genome Biol.">
        <title>New reference genome sequences of hot pepper reveal the massive evolution of plant disease-resistance genes by retroduplication.</title>
        <authorList>
            <person name="Kim S."/>
            <person name="Park J."/>
            <person name="Yeom S.I."/>
            <person name="Kim Y.M."/>
            <person name="Seo E."/>
            <person name="Kim K.T."/>
            <person name="Kim M.S."/>
            <person name="Lee J.M."/>
            <person name="Cheong K."/>
            <person name="Shin H.S."/>
            <person name="Kim S.B."/>
            <person name="Han K."/>
            <person name="Lee J."/>
            <person name="Park M."/>
            <person name="Lee H.A."/>
            <person name="Lee H.Y."/>
            <person name="Lee Y."/>
            <person name="Oh S."/>
            <person name="Lee J.H."/>
            <person name="Choi E."/>
            <person name="Choi E."/>
            <person name="Lee S.E."/>
            <person name="Jeon J."/>
            <person name="Kim H."/>
            <person name="Choi G."/>
            <person name="Song H."/>
            <person name="Lee J."/>
            <person name="Lee S.C."/>
            <person name="Kwon J.K."/>
            <person name="Lee H.Y."/>
            <person name="Koo N."/>
            <person name="Hong Y."/>
            <person name="Kim R.W."/>
            <person name="Kang W.H."/>
            <person name="Huh J.H."/>
            <person name="Kang B.C."/>
            <person name="Yang T.J."/>
            <person name="Lee Y.H."/>
            <person name="Bennetzen J.L."/>
            <person name="Choi D."/>
        </authorList>
    </citation>
    <scope>NUCLEOTIDE SEQUENCE [LARGE SCALE GENOMIC DNA]</scope>
    <source>
        <strain evidence="2">cv. PBC81</strain>
    </source>
</reference>
<dbReference type="OrthoDB" id="1298683at2759"/>
<dbReference type="EMBL" id="MLFT02000012">
    <property type="protein sequence ID" value="PHT31564.1"/>
    <property type="molecule type" value="Genomic_DNA"/>
</dbReference>
<accession>A0A2G2VF05</accession>
<sequence length="98" mass="11343">MLPFNLHLLRRTETESGVMDQRLSVDAITKETIGGCSCKVQVVDKFRPRESRDQSVQFQTMIVQDESKQQVAIVLYGDDIPKYERLSFQDIFGFLRKS</sequence>
<dbReference type="AlphaFoldDB" id="A0A2G2VF05"/>
<dbReference type="Gene3D" id="2.40.50.140">
    <property type="entry name" value="Nucleic acid-binding proteins"/>
    <property type="match status" value="1"/>
</dbReference>
<protein>
    <submittedName>
        <fullName evidence="1">Uncharacterized protein</fullName>
    </submittedName>
</protein>
<organism evidence="1 2">
    <name type="scientific">Capsicum baccatum</name>
    <name type="common">Peruvian pepper</name>
    <dbReference type="NCBI Taxonomy" id="33114"/>
    <lineage>
        <taxon>Eukaryota</taxon>
        <taxon>Viridiplantae</taxon>
        <taxon>Streptophyta</taxon>
        <taxon>Embryophyta</taxon>
        <taxon>Tracheophyta</taxon>
        <taxon>Spermatophyta</taxon>
        <taxon>Magnoliopsida</taxon>
        <taxon>eudicotyledons</taxon>
        <taxon>Gunneridae</taxon>
        <taxon>Pentapetalae</taxon>
        <taxon>asterids</taxon>
        <taxon>lamiids</taxon>
        <taxon>Solanales</taxon>
        <taxon>Solanaceae</taxon>
        <taxon>Solanoideae</taxon>
        <taxon>Capsiceae</taxon>
        <taxon>Capsicum</taxon>
    </lineage>
</organism>
<proteinExistence type="predicted"/>
<reference evidence="2" key="2">
    <citation type="journal article" date="2017" name="J. Anim. Genet.">
        <title>Multiple reference genome sequences of hot pepper reveal the massive evolution of plant disease resistance genes by retroduplication.</title>
        <authorList>
            <person name="Kim S."/>
            <person name="Park J."/>
            <person name="Yeom S.-I."/>
            <person name="Kim Y.-M."/>
            <person name="Seo E."/>
            <person name="Kim K.-T."/>
            <person name="Kim M.-S."/>
            <person name="Lee J.M."/>
            <person name="Cheong K."/>
            <person name="Shin H.-S."/>
            <person name="Kim S.-B."/>
            <person name="Han K."/>
            <person name="Lee J."/>
            <person name="Park M."/>
            <person name="Lee H.-A."/>
            <person name="Lee H.-Y."/>
            <person name="Lee Y."/>
            <person name="Oh S."/>
            <person name="Lee J.H."/>
            <person name="Choi E."/>
            <person name="Choi E."/>
            <person name="Lee S.E."/>
            <person name="Jeon J."/>
            <person name="Kim H."/>
            <person name="Choi G."/>
            <person name="Song H."/>
            <person name="Lee J."/>
            <person name="Lee S.-C."/>
            <person name="Kwon J.-K."/>
            <person name="Lee H.-Y."/>
            <person name="Koo N."/>
            <person name="Hong Y."/>
            <person name="Kim R.W."/>
            <person name="Kang W.-H."/>
            <person name="Huh J.H."/>
            <person name="Kang B.-C."/>
            <person name="Yang T.-J."/>
            <person name="Lee Y.-H."/>
            <person name="Bennetzen J.L."/>
            <person name="Choi D."/>
        </authorList>
    </citation>
    <scope>NUCLEOTIDE SEQUENCE [LARGE SCALE GENOMIC DNA]</scope>
    <source>
        <strain evidence="2">cv. PBC81</strain>
    </source>
</reference>
<evidence type="ECO:0000313" key="1">
    <source>
        <dbReference type="EMBL" id="PHT31564.1"/>
    </source>
</evidence>
<dbReference type="Proteomes" id="UP000224567">
    <property type="component" value="Unassembled WGS sequence"/>
</dbReference>
<dbReference type="InterPro" id="IPR012340">
    <property type="entry name" value="NA-bd_OB-fold"/>
</dbReference>
<evidence type="ECO:0000313" key="2">
    <source>
        <dbReference type="Proteomes" id="UP000224567"/>
    </source>
</evidence>
<comment type="caution">
    <text evidence="1">The sequence shown here is derived from an EMBL/GenBank/DDBJ whole genome shotgun (WGS) entry which is preliminary data.</text>
</comment>
<keyword evidence="2" id="KW-1185">Reference proteome</keyword>